<reference evidence="2" key="1">
    <citation type="submission" date="2023-08" db="EMBL/GenBank/DDBJ databases">
        <authorList>
            <person name="Alioto T."/>
            <person name="Alioto T."/>
            <person name="Gomez Garrido J."/>
        </authorList>
    </citation>
    <scope>NUCLEOTIDE SEQUENCE</scope>
</reference>
<evidence type="ECO:0000313" key="3">
    <source>
        <dbReference type="Proteomes" id="UP001178508"/>
    </source>
</evidence>
<sequence length="89" mass="9603">MTDRSIVAGPGAEAQQVSMLLSALISVMEQNSGEQGDGGPPGLLQDQKNQYLSSPSSRLSPRTPFSFSSVDLEVILRVKLHEPSHNLRL</sequence>
<keyword evidence="3" id="KW-1185">Reference proteome</keyword>
<dbReference type="AlphaFoldDB" id="A0AAV1EMQ3"/>
<accession>A0AAV1EMQ3</accession>
<dbReference type="Proteomes" id="UP001178508">
    <property type="component" value="Chromosome 1"/>
</dbReference>
<feature type="compositionally biased region" description="Low complexity" evidence="1">
    <location>
        <begin position="52"/>
        <end position="65"/>
    </location>
</feature>
<protein>
    <submittedName>
        <fullName evidence="2">Uncharacterized protein</fullName>
    </submittedName>
</protein>
<proteinExistence type="predicted"/>
<gene>
    <name evidence="2" type="ORF">XNOV1_A014530</name>
</gene>
<organism evidence="2 3">
    <name type="scientific">Xyrichtys novacula</name>
    <name type="common">Pearly razorfish</name>
    <name type="synonym">Hemipteronotus novacula</name>
    <dbReference type="NCBI Taxonomy" id="13765"/>
    <lineage>
        <taxon>Eukaryota</taxon>
        <taxon>Metazoa</taxon>
        <taxon>Chordata</taxon>
        <taxon>Craniata</taxon>
        <taxon>Vertebrata</taxon>
        <taxon>Euteleostomi</taxon>
        <taxon>Actinopterygii</taxon>
        <taxon>Neopterygii</taxon>
        <taxon>Teleostei</taxon>
        <taxon>Neoteleostei</taxon>
        <taxon>Acanthomorphata</taxon>
        <taxon>Eupercaria</taxon>
        <taxon>Labriformes</taxon>
        <taxon>Labridae</taxon>
        <taxon>Xyrichtys</taxon>
    </lineage>
</organism>
<feature type="region of interest" description="Disordered" evidence="1">
    <location>
        <begin position="30"/>
        <end position="65"/>
    </location>
</feature>
<dbReference type="EMBL" id="OY660864">
    <property type="protein sequence ID" value="CAJ1050008.1"/>
    <property type="molecule type" value="Genomic_DNA"/>
</dbReference>
<evidence type="ECO:0000313" key="2">
    <source>
        <dbReference type="EMBL" id="CAJ1050008.1"/>
    </source>
</evidence>
<name>A0AAV1EMQ3_XYRNO</name>
<evidence type="ECO:0000256" key="1">
    <source>
        <dbReference type="SAM" id="MobiDB-lite"/>
    </source>
</evidence>